<organism evidence="1 4">
    <name type="scientific">Vibrio cholerae</name>
    <dbReference type="NCBI Taxonomy" id="666"/>
    <lineage>
        <taxon>Bacteria</taxon>
        <taxon>Pseudomonadati</taxon>
        <taxon>Pseudomonadota</taxon>
        <taxon>Gammaproteobacteria</taxon>
        <taxon>Vibrionales</taxon>
        <taxon>Vibrionaceae</taxon>
        <taxon>Vibrio</taxon>
    </lineage>
</organism>
<protein>
    <submittedName>
        <fullName evidence="1">Uncharacterized protein</fullName>
    </submittedName>
</protein>
<evidence type="ECO:0000313" key="4">
    <source>
        <dbReference type="Proteomes" id="UP000044806"/>
    </source>
</evidence>
<evidence type="ECO:0000313" key="1">
    <source>
        <dbReference type="EMBL" id="CSA90687.1"/>
    </source>
</evidence>
<accession>A0A655SHS2</accession>
<gene>
    <name evidence="1" type="ORF">ERS013165_02737</name>
    <name evidence="2" type="ORF">ERS013200_01644</name>
</gene>
<dbReference type="AlphaFoldDB" id="A0A655SHS2"/>
<sequence>MVTGKIKVSICGSNKKNATMLAATSNAGNHHTILPDNCTQNALLNSSCATKNSTKLALW</sequence>
<evidence type="ECO:0000313" key="3">
    <source>
        <dbReference type="Proteomes" id="UP000041770"/>
    </source>
</evidence>
<name>A0A655SHS2_VIBCL</name>
<dbReference type="EMBL" id="CWQY01000008">
    <property type="protein sequence ID" value="CSC53885.1"/>
    <property type="molecule type" value="Genomic_DNA"/>
</dbReference>
<dbReference type="Proteomes" id="UP000044806">
    <property type="component" value="Unassembled WGS sequence"/>
</dbReference>
<proteinExistence type="predicted"/>
<reference evidence="3 4" key="1">
    <citation type="submission" date="2015-07" db="EMBL/GenBank/DDBJ databases">
        <authorList>
            <consortium name="Pathogen Informatics"/>
        </authorList>
    </citation>
    <scope>NUCLEOTIDE SEQUENCE [LARGE SCALE GENOMIC DNA]</scope>
    <source>
        <strain evidence="2 3">A316</strain>
        <strain evidence="1 4">A51</strain>
    </source>
</reference>
<dbReference type="Proteomes" id="UP000041770">
    <property type="component" value="Unassembled WGS sequence"/>
</dbReference>
<dbReference type="EMBL" id="CWOW01000015">
    <property type="protein sequence ID" value="CSA90687.1"/>
    <property type="molecule type" value="Genomic_DNA"/>
</dbReference>
<evidence type="ECO:0000313" key="2">
    <source>
        <dbReference type="EMBL" id="CSC53885.1"/>
    </source>
</evidence>